<dbReference type="PANTHER" id="PTHR45663:SF11">
    <property type="entry name" value="GEO12009P1"/>
    <property type="match status" value="1"/>
</dbReference>
<keyword evidence="4 9" id="KW-1015">Disulfide bond</keyword>
<dbReference type="Pfam" id="PF00085">
    <property type="entry name" value="Thioredoxin"/>
    <property type="match status" value="1"/>
</dbReference>
<feature type="active site" description="Nucleophile" evidence="8">
    <location>
        <position position="40"/>
    </location>
</feature>
<dbReference type="PRINTS" id="PR00421">
    <property type="entry name" value="THIOREDOXIN"/>
</dbReference>
<evidence type="ECO:0000259" key="10">
    <source>
        <dbReference type="PROSITE" id="PS51352"/>
    </source>
</evidence>
<evidence type="ECO:0000313" key="12">
    <source>
        <dbReference type="Proteomes" id="UP000178851"/>
    </source>
</evidence>
<dbReference type="GO" id="GO:0005829">
    <property type="term" value="C:cytosol"/>
    <property type="evidence" value="ECO:0007669"/>
    <property type="project" value="TreeGrafter"/>
</dbReference>
<feature type="site" description="Contributes to redox potential value" evidence="8">
    <location>
        <position position="42"/>
    </location>
</feature>
<feature type="active site" description="Nucleophile" evidence="8">
    <location>
        <position position="43"/>
    </location>
</feature>
<evidence type="ECO:0000256" key="2">
    <source>
        <dbReference type="ARBA" id="ARBA00022448"/>
    </source>
</evidence>
<dbReference type="PANTHER" id="PTHR45663">
    <property type="entry name" value="GEO12009P1"/>
    <property type="match status" value="1"/>
</dbReference>
<dbReference type="SUPFAM" id="SSF52833">
    <property type="entry name" value="Thioredoxin-like"/>
    <property type="match status" value="1"/>
</dbReference>
<dbReference type="CDD" id="cd02947">
    <property type="entry name" value="TRX_family"/>
    <property type="match status" value="1"/>
</dbReference>
<dbReference type="GO" id="GO:0015035">
    <property type="term" value="F:protein-disulfide reductase activity"/>
    <property type="evidence" value="ECO:0007669"/>
    <property type="project" value="UniProtKB-UniRule"/>
</dbReference>
<feature type="disulfide bond" description="Redox-active" evidence="9">
    <location>
        <begin position="40"/>
        <end position="43"/>
    </location>
</feature>
<comment type="caution">
    <text evidence="11">The sequence shown here is derived from an EMBL/GenBank/DDBJ whole genome shotgun (WGS) entry which is preliminary data.</text>
</comment>
<evidence type="ECO:0000256" key="4">
    <source>
        <dbReference type="ARBA" id="ARBA00023157"/>
    </source>
</evidence>
<dbReference type="EMBL" id="MGGI01000021">
    <property type="protein sequence ID" value="OGM25637.1"/>
    <property type="molecule type" value="Genomic_DNA"/>
</dbReference>
<name>A0A1F7YE73_9BACT</name>
<dbReference type="GO" id="GO:0045454">
    <property type="term" value="P:cell redox homeostasis"/>
    <property type="evidence" value="ECO:0007669"/>
    <property type="project" value="TreeGrafter"/>
</dbReference>
<gene>
    <name evidence="11" type="ORF">A2627_04315</name>
</gene>
<feature type="site" description="Contributes to redox potential value" evidence="8">
    <location>
        <position position="34"/>
    </location>
</feature>
<evidence type="ECO:0000313" key="11">
    <source>
        <dbReference type="EMBL" id="OGM25637.1"/>
    </source>
</evidence>
<proteinExistence type="inferred from homology"/>
<dbReference type="NCBIfam" id="TIGR01068">
    <property type="entry name" value="thioredoxin"/>
    <property type="match status" value="1"/>
</dbReference>
<evidence type="ECO:0000256" key="3">
    <source>
        <dbReference type="ARBA" id="ARBA00022982"/>
    </source>
</evidence>
<dbReference type="Gene3D" id="3.40.30.10">
    <property type="entry name" value="Glutaredoxin"/>
    <property type="match status" value="1"/>
</dbReference>
<dbReference type="InterPro" id="IPR036249">
    <property type="entry name" value="Thioredoxin-like_sf"/>
</dbReference>
<dbReference type="InterPro" id="IPR005746">
    <property type="entry name" value="Thioredoxin"/>
</dbReference>
<comment type="similarity">
    <text evidence="1 7">Belongs to the thioredoxin family.</text>
</comment>
<evidence type="ECO:0000256" key="5">
    <source>
        <dbReference type="ARBA" id="ARBA00023284"/>
    </source>
</evidence>
<keyword evidence="2" id="KW-0813">Transport</keyword>
<keyword evidence="5 9" id="KW-0676">Redox-active center</keyword>
<dbReference type="FunFam" id="3.40.30.10:FF:000001">
    <property type="entry name" value="Thioredoxin"/>
    <property type="match status" value="1"/>
</dbReference>
<accession>A0A1F7YE73</accession>
<sequence>MAVKDIVVSVAVIVIKDSNFEASVLKNKLPVLVDFWAVWCGPCRLAEPVLEALSEDYKDKVVITKLNVDENPVYTQKYQVMSIPTTILFKEEKEVGRQVGFAGKSAFEELIKKGI</sequence>
<evidence type="ECO:0000256" key="9">
    <source>
        <dbReference type="PIRSR" id="PIRSR000077-4"/>
    </source>
</evidence>
<keyword evidence="3" id="KW-0249">Electron transport</keyword>
<evidence type="ECO:0000256" key="1">
    <source>
        <dbReference type="ARBA" id="ARBA00008987"/>
    </source>
</evidence>
<evidence type="ECO:0000256" key="6">
    <source>
        <dbReference type="NCBIfam" id="TIGR01068"/>
    </source>
</evidence>
<dbReference type="PROSITE" id="PS51352">
    <property type="entry name" value="THIOREDOXIN_2"/>
    <property type="match status" value="1"/>
</dbReference>
<feature type="domain" description="Thioredoxin" evidence="10">
    <location>
        <begin position="11"/>
        <end position="115"/>
    </location>
</feature>
<dbReference type="InterPro" id="IPR013766">
    <property type="entry name" value="Thioredoxin_domain"/>
</dbReference>
<dbReference type="AlphaFoldDB" id="A0A1F7YE73"/>
<reference evidence="11 12" key="1">
    <citation type="journal article" date="2016" name="Nat. Commun.">
        <title>Thousands of microbial genomes shed light on interconnected biogeochemical processes in an aquifer system.</title>
        <authorList>
            <person name="Anantharaman K."/>
            <person name="Brown C.T."/>
            <person name="Hug L.A."/>
            <person name="Sharon I."/>
            <person name="Castelle C.J."/>
            <person name="Probst A.J."/>
            <person name="Thomas B.C."/>
            <person name="Singh A."/>
            <person name="Wilkins M.J."/>
            <person name="Karaoz U."/>
            <person name="Brodie E.L."/>
            <person name="Williams K.H."/>
            <person name="Hubbard S.S."/>
            <person name="Banfield J.F."/>
        </authorList>
    </citation>
    <scope>NUCLEOTIDE SEQUENCE [LARGE SCALE GENOMIC DNA]</scope>
</reference>
<dbReference type="PIRSF" id="PIRSF000077">
    <property type="entry name" value="Thioredoxin"/>
    <property type="match status" value="1"/>
</dbReference>
<evidence type="ECO:0000256" key="8">
    <source>
        <dbReference type="PIRSR" id="PIRSR000077-1"/>
    </source>
</evidence>
<feature type="site" description="Contributes to redox potential value" evidence="8">
    <location>
        <position position="41"/>
    </location>
</feature>
<dbReference type="Proteomes" id="UP000178851">
    <property type="component" value="Unassembled WGS sequence"/>
</dbReference>
<evidence type="ECO:0000256" key="7">
    <source>
        <dbReference type="PIRNR" id="PIRNR000077"/>
    </source>
</evidence>
<protein>
    <recommendedName>
        <fullName evidence="6 7">Thioredoxin</fullName>
    </recommendedName>
</protein>
<organism evidence="11 12">
    <name type="scientific">Candidatus Woesebacteria bacterium RIFCSPHIGHO2_01_FULL_39_28</name>
    <dbReference type="NCBI Taxonomy" id="1802496"/>
    <lineage>
        <taxon>Bacteria</taxon>
        <taxon>Candidatus Woeseibacteriota</taxon>
    </lineage>
</organism>